<dbReference type="AlphaFoldDB" id="A0A6L5YEQ1"/>
<proteinExistence type="predicted"/>
<evidence type="ECO:0000256" key="1">
    <source>
        <dbReference type="SAM" id="MobiDB-lite"/>
    </source>
</evidence>
<reference evidence="2 3" key="1">
    <citation type="submission" date="2019-08" db="EMBL/GenBank/DDBJ databases">
        <title>In-depth cultivation of the pig gut microbiome towards novel bacterial diversity and tailored functional studies.</title>
        <authorList>
            <person name="Wylensek D."/>
            <person name="Hitch T.C.A."/>
            <person name="Clavel T."/>
        </authorList>
    </citation>
    <scope>NUCLEOTIDE SEQUENCE [LARGE SCALE GENOMIC DNA]</scope>
    <source>
        <strain evidence="2 3">SM-530-WT-4B</strain>
    </source>
</reference>
<sequence>MANKLLSFLGLADSGDVVVESHRNKKRRTDYMKKIQRLVVPDDEEETEVPAAENEAAPAAVEDERAFAAGRDAAEENGESEEAAERESDGRRHAAGLSGSFSSRLRRFGESLRRQDEAAQPLVLVKKGAAGMLDDIEDALVQGQTVMLDFEREDRKAAADIVRRVADFVRMHDGVFYTVTSTSLLLSLNKNAVIEWLPEENGREQ</sequence>
<comment type="caution">
    <text evidence="2">The sequence shown here is derived from an EMBL/GenBank/DDBJ whole genome shotgun (WGS) entry which is preliminary data.</text>
</comment>
<evidence type="ECO:0000313" key="3">
    <source>
        <dbReference type="Proteomes" id="UP000473699"/>
    </source>
</evidence>
<feature type="region of interest" description="Disordered" evidence="1">
    <location>
        <begin position="41"/>
        <end position="97"/>
    </location>
</feature>
<name>A0A6L5YEQ1_9BACT</name>
<feature type="compositionally biased region" description="Low complexity" evidence="1">
    <location>
        <begin position="49"/>
        <end position="60"/>
    </location>
</feature>
<evidence type="ECO:0000313" key="2">
    <source>
        <dbReference type="EMBL" id="MST56498.1"/>
    </source>
</evidence>
<dbReference type="RefSeq" id="WP_154529578.1">
    <property type="nucleotide sequence ID" value="NZ_VUNH01000013.1"/>
</dbReference>
<feature type="compositionally biased region" description="Basic and acidic residues" evidence="1">
    <location>
        <begin position="83"/>
        <end position="92"/>
    </location>
</feature>
<organism evidence="2 3">
    <name type="scientific">Pyramidobacter porci</name>
    <dbReference type="NCBI Taxonomy" id="2605789"/>
    <lineage>
        <taxon>Bacteria</taxon>
        <taxon>Thermotogati</taxon>
        <taxon>Synergistota</taxon>
        <taxon>Synergistia</taxon>
        <taxon>Synergistales</taxon>
        <taxon>Dethiosulfovibrionaceae</taxon>
        <taxon>Pyramidobacter</taxon>
    </lineage>
</organism>
<gene>
    <name evidence="2" type="ORF">FYJ74_10725</name>
</gene>
<dbReference type="EMBL" id="VUNH01000013">
    <property type="protein sequence ID" value="MST56498.1"/>
    <property type="molecule type" value="Genomic_DNA"/>
</dbReference>
<dbReference type="Proteomes" id="UP000473699">
    <property type="component" value="Unassembled WGS sequence"/>
</dbReference>
<keyword evidence="3" id="KW-1185">Reference proteome</keyword>
<accession>A0A6L5YEQ1</accession>
<protein>
    <submittedName>
        <fullName evidence="2">Uncharacterized protein</fullName>
    </submittedName>
</protein>